<evidence type="ECO:0000313" key="7">
    <source>
        <dbReference type="EMBL" id="CAB1276430.1"/>
    </source>
</evidence>
<feature type="transmembrane region" description="Helical" evidence="5">
    <location>
        <begin position="340"/>
        <end position="358"/>
    </location>
</feature>
<keyword evidence="8" id="KW-1185">Reference proteome</keyword>
<dbReference type="InterPro" id="IPR011701">
    <property type="entry name" value="MFS"/>
</dbReference>
<reference evidence="7 8" key="1">
    <citation type="submission" date="2020-03" db="EMBL/GenBank/DDBJ databases">
        <authorList>
            <person name="Picone N."/>
        </authorList>
    </citation>
    <scope>NUCLEOTIDE SEQUENCE [LARGE SCALE GENOMIC DNA]</scope>
    <source>
        <strain evidence="7">NSCAC1</strain>
    </source>
</reference>
<feature type="transmembrane region" description="Helical" evidence="5">
    <location>
        <begin position="370"/>
        <end position="395"/>
    </location>
</feature>
<feature type="transmembrane region" description="Helical" evidence="5">
    <location>
        <begin position="489"/>
        <end position="507"/>
    </location>
</feature>
<feature type="transmembrane region" description="Helical" evidence="5">
    <location>
        <begin position="175"/>
        <end position="195"/>
    </location>
</feature>
<keyword evidence="3 5" id="KW-1133">Transmembrane helix</keyword>
<feature type="transmembrane region" description="Helical" evidence="5">
    <location>
        <begin position="87"/>
        <end position="109"/>
    </location>
</feature>
<dbReference type="Proteomes" id="UP000516072">
    <property type="component" value="Chromosome"/>
</dbReference>
<evidence type="ECO:0000256" key="2">
    <source>
        <dbReference type="ARBA" id="ARBA00022692"/>
    </source>
</evidence>
<evidence type="ECO:0000313" key="8">
    <source>
        <dbReference type="Proteomes" id="UP000516072"/>
    </source>
</evidence>
<dbReference type="Gene3D" id="1.20.1250.20">
    <property type="entry name" value="MFS general substrate transporter like domains"/>
    <property type="match status" value="1"/>
</dbReference>
<proteinExistence type="predicted"/>
<feature type="transmembrane region" description="Helical" evidence="5">
    <location>
        <begin position="239"/>
        <end position="258"/>
    </location>
</feature>
<dbReference type="RefSeq" id="WP_197743882.1">
    <property type="nucleotide sequence ID" value="NZ_LR778175.1"/>
</dbReference>
<feature type="transmembrane region" description="Helical" evidence="5">
    <location>
        <begin position="207"/>
        <end position="227"/>
    </location>
</feature>
<dbReference type="EMBL" id="LR778175">
    <property type="protein sequence ID" value="CAB1276430.1"/>
    <property type="molecule type" value="Genomic_DNA"/>
</dbReference>
<dbReference type="PROSITE" id="PS50850">
    <property type="entry name" value="MFS"/>
    <property type="match status" value="1"/>
</dbReference>
<comment type="subcellular location">
    <subcellularLocation>
        <location evidence="1">Membrane</location>
        <topology evidence="1">Multi-pass membrane protein</topology>
    </subcellularLocation>
</comment>
<evidence type="ECO:0000256" key="4">
    <source>
        <dbReference type="ARBA" id="ARBA00023136"/>
    </source>
</evidence>
<evidence type="ECO:0000256" key="1">
    <source>
        <dbReference type="ARBA" id="ARBA00004141"/>
    </source>
</evidence>
<dbReference type="InterPro" id="IPR036259">
    <property type="entry name" value="MFS_trans_sf"/>
</dbReference>
<dbReference type="AlphaFoldDB" id="A0A7G1QAG0"/>
<evidence type="ECO:0000259" key="6">
    <source>
        <dbReference type="PROSITE" id="PS50850"/>
    </source>
</evidence>
<dbReference type="GO" id="GO:0005886">
    <property type="term" value="C:plasma membrane"/>
    <property type="evidence" value="ECO:0007669"/>
    <property type="project" value="TreeGrafter"/>
</dbReference>
<dbReference type="Pfam" id="PF07690">
    <property type="entry name" value="MFS_1"/>
    <property type="match status" value="1"/>
</dbReference>
<feature type="transmembrane region" description="Helical" evidence="5">
    <location>
        <begin position="143"/>
        <end position="163"/>
    </location>
</feature>
<sequence>MAKSKIVFSKRLRGWRFVLFNFALSLGNICVAFMGPSYLAIEPHAAGDLEGTFVSFLAWSQTNFMLAMALGFPIGRTLAERYGAYRVYIVSFLVFAVASYFCAVSPGYLEFLYSRILLGFSGGITFLIGQELILNECSPKTKILGVIGWGILSLIPFGIAPPVGGWLADEVNWRYIFYINGFLALIPAGLVGALLYDRGFHRIYHRFDFVGFLLYAAVMYGIQNILNLGNDFDWFESPFVRRILILTLIALPFLIIWIKDRRHPIIDLNLFRYRSFTVGMISILLGFFVAQGLISLMTVQLQTLMDYSSTLAGLEFLPIVILAIPTAIGMALFSKYVDPRLLACLSLLGFSAVCYWIGMYDQPGWYEQIFWPLFFMGFFLAALLGPLTVIILRGLSNLELLRAAEMLNMFRIALGGMGITSQGIILYRREFYHQLHLANHFGGRQYASYDVLEQFSNQLEKIGVASGAIAARAGRLIVQEANILAMADAYLIGSYALIGLAAFIWLVPSNKSSAPLVNQEELVEEEIGVADEAEIVNKTTN</sequence>
<feature type="transmembrane region" description="Helical" evidence="5">
    <location>
        <begin position="53"/>
        <end position="75"/>
    </location>
</feature>
<feature type="transmembrane region" description="Helical" evidence="5">
    <location>
        <begin position="20"/>
        <end position="41"/>
    </location>
</feature>
<dbReference type="PANTHER" id="PTHR23501:SF174">
    <property type="entry name" value="MULTIDRUG EXPORT PROTEIN EMRB-RELATED"/>
    <property type="match status" value="1"/>
</dbReference>
<evidence type="ECO:0000256" key="5">
    <source>
        <dbReference type="SAM" id="Phobius"/>
    </source>
</evidence>
<dbReference type="GO" id="GO:0022857">
    <property type="term" value="F:transmembrane transporter activity"/>
    <property type="evidence" value="ECO:0007669"/>
    <property type="project" value="InterPro"/>
</dbReference>
<feature type="transmembrane region" description="Helical" evidence="5">
    <location>
        <begin position="311"/>
        <end position="333"/>
    </location>
</feature>
<name>A0A7G1QAG0_9GAMM</name>
<keyword evidence="4 5" id="KW-0472">Membrane</keyword>
<accession>A0A7G1QAG0</accession>
<dbReference type="InterPro" id="IPR020846">
    <property type="entry name" value="MFS_dom"/>
</dbReference>
<feature type="domain" description="Major facilitator superfamily (MFS) profile" evidence="6">
    <location>
        <begin position="16"/>
        <end position="511"/>
    </location>
</feature>
<gene>
    <name evidence="7" type="ORF">NSCAC_1168</name>
</gene>
<dbReference type="PANTHER" id="PTHR23501">
    <property type="entry name" value="MAJOR FACILITATOR SUPERFAMILY"/>
    <property type="match status" value="1"/>
</dbReference>
<feature type="transmembrane region" description="Helical" evidence="5">
    <location>
        <begin position="278"/>
        <end position="299"/>
    </location>
</feature>
<feature type="transmembrane region" description="Helical" evidence="5">
    <location>
        <begin position="115"/>
        <end position="134"/>
    </location>
</feature>
<keyword evidence="2 5" id="KW-0812">Transmembrane</keyword>
<organism evidence="7 8">
    <name type="scientific">Candidatus Nitrosacidococcus tergens</name>
    <dbReference type="NCBI Taxonomy" id="553981"/>
    <lineage>
        <taxon>Bacteria</taxon>
        <taxon>Pseudomonadati</taxon>
        <taxon>Pseudomonadota</taxon>
        <taxon>Gammaproteobacteria</taxon>
        <taxon>Chromatiales</taxon>
        <taxon>Chromatiaceae</taxon>
        <taxon>Candidatus Nitrosacidococcus</taxon>
    </lineage>
</organism>
<evidence type="ECO:0000256" key="3">
    <source>
        <dbReference type="ARBA" id="ARBA00022989"/>
    </source>
</evidence>
<dbReference type="KEGG" id="ntg:NSCAC_1168"/>
<protein>
    <submittedName>
        <fullName evidence="7">Drug resistance transporter, EmrB/QacA subfamily</fullName>
    </submittedName>
</protein>
<dbReference type="SUPFAM" id="SSF103473">
    <property type="entry name" value="MFS general substrate transporter"/>
    <property type="match status" value="1"/>
</dbReference>